<dbReference type="AlphaFoldDB" id="A0A6S7A0K2"/>
<sequence length="143" mass="16483">MILRKFNWHECYLNFDVDNGEVIEIASELSDMKVVGEGAFVGGSFVAMYVENDGIFLWISGKYFDLEDPSFRFKYKNLDGGMTNFSVFDSKGGAEILYKSWWVDYLDVSPGEGVVENFEEDFCAHVAYVLSDNEIFGYYKNRY</sequence>
<dbReference type="EMBL" id="CADIJX010000003">
    <property type="protein sequence ID" value="CAB3649096.1"/>
    <property type="molecule type" value="Genomic_DNA"/>
</dbReference>
<gene>
    <name evidence="1" type="ORF">LMG3431_02715</name>
</gene>
<dbReference type="Proteomes" id="UP000494108">
    <property type="component" value="Unassembled WGS sequence"/>
</dbReference>
<organism evidence="1 2">
    <name type="scientific">Achromobacter pestifer</name>
    <dbReference type="NCBI Taxonomy" id="1353889"/>
    <lineage>
        <taxon>Bacteria</taxon>
        <taxon>Pseudomonadati</taxon>
        <taxon>Pseudomonadota</taxon>
        <taxon>Betaproteobacteria</taxon>
        <taxon>Burkholderiales</taxon>
        <taxon>Alcaligenaceae</taxon>
        <taxon>Achromobacter</taxon>
    </lineage>
</organism>
<proteinExistence type="predicted"/>
<reference evidence="1 2" key="1">
    <citation type="submission" date="2020-04" db="EMBL/GenBank/DDBJ databases">
        <authorList>
            <person name="De Canck E."/>
        </authorList>
    </citation>
    <scope>NUCLEOTIDE SEQUENCE [LARGE SCALE GENOMIC DNA]</scope>
    <source>
        <strain evidence="1 2">LMG 3431</strain>
    </source>
</reference>
<protein>
    <submittedName>
        <fullName evidence="1">Uncharacterized protein</fullName>
    </submittedName>
</protein>
<accession>A0A6S7A0K2</accession>
<evidence type="ECO:0000313" key="1">
    <source>
        <dbReference type="EMBL" id="CAB3649096.1"/>
    </source>
</evidence>
<keyword evidence="2" id="KW-1185">Reference proteome</keyword>
<evidence type="ECO:0000313" key="2">
    <source>
        <dbReference type="Proteomes" id="UP000494108"/>
    </source>
</evidence>
<name>A0A6S7A0K2_9BURK</name>